<dbReference type="VEuPathDB" id="AmoebaDB:NF0108500"/>
<evidence type="ECO:0000256" key="7">
    <source>
        <dbReference type="ARBA" id="ARBA00022832"/>
    </source>
</evidence>
<evidence type="ECO:0000256" key="11">
    <source>
        <dbReference type="ARBA" id="ARBA00023160"/>
    </source>
</evidence>
<dbReference type="GO" id="GO:0030497">
    <property type="term" value="P:fatty acid elongation"/>
    <property type="evidence" value="ECO:0007669"/>
    <property type="project" value="TreeGrafter"/>
</dbReference>
<comment type="pathway">
    <text evidence="2">Lipid metabolism; fatty acid biosynthesis.</text>
</comment>
<name>A0A6A5CHU9_NAEFO</name>
<accession>A0A6A5CHU9</accession>
<evidence type="ECO:0000256" key="12">
    <source>
        <dbReference type="ARBA" id="ARBA00023239"/>
    </source>
</evidence>
<dbReference type="AlphaFoldDB" id="A0A6A5CHU9"/>
<comment type="subcellular location">
    <subcellularLocation>
        <location evidence="1">Membrane</location>
        <topology evidence="1">Multi-pass membrane protein</topology>
    </subcellularLocation>
</comment>
<keyword evidence="9" id="KW-0443">Lipid metabolism</keyword>
<dbReference type="GO" id="GO:0030148">
    <property type="term" value="P:sphingolipid biosynthetic process"/>
    <property type="evidence" value="ECO:0007669"/>
    <property type="project" value="TreeGrafter"/>
</dbReference>
<dbReference type="VEuPathDB" id="AmoebaDB:FDP41_000784"/>
<keyword evidence="7" id="KW-0276">Fatty acid metabolism</keyword>
<dbReference type="InterPro" id="IPR007482">
    <property type="entry name" value="Tyr_Pase-like_PTPLA"/>
</dbReference>
<dbReference type="OMA" id="ATLEWIY"/>
<dbReference type="Proteomes" id="UP000444721">
    <property type="component" value="Unassembled WGS sequence"/>
</dbReference>
<evidence type="ECO:0000256" key="13">
    <source>
        <dbReference type="SAM" id="Phobius"/>
    </source>
</evidence>
<dbReference type="Pfam" id="PF04387">
    <property type="entry name" value="PTPLA"/>
    <property type="match status" value="1"/>
</dbReference>
<dbReference type="OrthoDB" id="46988at2759"/>
<evidence type="ECO:0000256" key="2">
    <source>
        <dbReference type="ARBA" id="ARBA00005194"/>
    </source>
</evidence>
<evidence type="ECO:0000313" key="14">
    <source>
        <dbReference type="EMBL" id="KAF0984885.1"/>
    </source>
</evidence>
<dbReference type="EMBL" id="VFQX01000002">
    <property type="protein sequence ID" value="KAF0984885.1"/>
    <property type="molecule type" value="Genomic_DNA"/>
</dbReference>
<evidence type="ECO:0000256" key="3">
    <source>
        <dbReference type="ARBA" id="ARBA00007811"/>
    </source>
</evidence>
<comment type="similarity">
    <text evidence="3">Belongs to the very long-chain fatty acids dehydratase HACD family.</text>
</comment>
<keyword evidence="15" id="KW-1185">Reference proteome</keyword>
<dbReference type="RefSeq" id="XP_044569598.1">
    <property type="nucleotide sequence ID" value="XM_044711628.1"/>
</dbReference>
<keyword evidence="6 13" id="KW-0812">Transmembrane</keyword>
<dbReference type="VEuPathDB" id="AmoebaDB:NfTy_031870"/>
<organism evidence="14 15">
    <name type="scientific">Naegleria fowleri</name>
    <name type="common">Brain eating amoeba</name>
    <dbReference type="NCBI Taxonomy" id="5763"/>
    <lineage>
        <taxon>Eukaryota</taxon>
        <taxon>Discoba</taxon>
        <taxon>Heterolobosea</taxon>
        <taxon>Tetramitia</taxon>
        <taxon>Eutetramitia</taxon>
        <taxon>Vahlkampfiidae</taxon>
        <taxon>Naegleria</taxon>
    </lineage>
</organism>
<keyword evidence="11" id="KW-0275">Fatty acid biosynthesis</keyword>
<dbReference type="GO" id="GO:0102158">
    <property type="term" value="F:very-long-chain (3R)-3-hydroxyacyl-CoA dehydratase activity"/>
    <property type="evidence" value="ECO:0007669"/>
    <property type="project" value="UniProtKB-EC"/>
</dbReference>
<keyword evidence="10 13" id="KW-0472">Membrane</keyword>
<keyword evidence="12" id="KW-0456">Lyase</keyword>
<dbReference type="UniPathway" id="UPA00094"/>
<dbReference type="GO" id="GO:0042761">
    <property type="term" value="P:very long-chain fatty acid biosynthetic process"/>
    <property type="evidence" value="ECO:0007669"/>
    <property type="project" value="TreeGrafter"/>
</dbReference>
<keyword evidence="5" id="KW-0444">Lipid biosynthesis</keyword>
<evidence type="ECO:0000313" key="15">
    <source>
        <dbReference type="Proteomes" id="UP000444721"/>
    </source>
</evidence>
<sequence>MAIITSKQYITIYNALQAIEWINLLLFRTVRPLLEKHGGRLKFTNKQVLERLSAKKPSLWTFNRKYLKTIQTLQLMETVHVITGITPNSSLSTTLGQTLGRMFITYFIADDLPNNDLLTDITMFTLQVSWALADIIRYSHYISQTCDLEKDPKTAKVVKLLKFLRYNAFLILYPIGMLSEIGLVLRVVFSKWLQYDSVGGTLTLSNEMPTVATDHHGSNNSEISRKKKPSLPPSNPYPLYKKMLVIFFFCFIVAYGYPSVFSHMLKQRNKHLKKNY</sequence>
<gene>
    <name evidence="14" type="ORF">FDP41_000784</name>
</gene>
<dbReference type="EC" id="4.2.1.134" evidence="4"/>
<evidence type="ECO:0000256" key="5">
    <source>
        <dbReference type="ARBA" id="ARBA00022516"/>
    </source>
</evidence>
<reference evidence="14 15" key="1">
    <citation type="journal article" date="2019" name="Sci. Rep.">
        <title>Nanopore sequencing improves the draft genome of the human pathogenic amoeba Naegleria fowleri.</title>
        <authorList>
            <person name="Liechti N."/>
            <person name="Schurch N."/>
            <person name="Bruggmann R."/>
            <person name="Wittwer M."/>
        </authorList>
    </citation>
    <scope>NUCLEOTIDE SEQUENCE [LARGE SCALE GENOMIC DNA]</scope>
    <source>
        <strain evidence="14 15">ATCC 30894</strain>
    </source>
</reference>
<proteinExistence type="inferred from homology"/>
<dbReference type="PANTHER" id="PTHR11035">
    <property type="entry name" value="VERY-LONG-CHAIN (3R)-3-HYDROXYACYL-COA DEHYDRATASE"/>
    <property type="match status" value="1"/>
</dbReference>
<evidence type="ECO:0000256" key="8">
    <source>
        <dbReference type="ARBA" id="ARBA00022989"/>
    </source>
</evidence>
<dbReference type="GeneID" id="68108002"/>
<evidence type="ECO:0000256" key="6">
    <source>
        <dbReference type="ARBA" id="ARBA00022692"/>
    </source>
</evidence>
<protein>
    <recommendedName>
        <fullName evidence="4">very-long-chain (3R)-3-hydroxyacyl-CoA dehydratase</fullName>
        <ecNumber evidence="4">4.2.1.134</ecNumber>
    </recommendedName>
</protein>
<evidence type="ECO:0000256" key="9">
    <source>
        <dbReference type="ARBA" id="ARBA00023098"/>
    </source>
</evidence>
<feature type="transmembrane region" description="Helical" evidence="13">
    <location>
        <begin position="166"/>
        <end position="189"/>
    </location>
</feature>
<feature type="transmembrane region" description="Helical" evidence="13">
    <location>
        <begin position="243"/>
        <end position="265"/>
    </location>
</feature>
<comment type="caution">
    <text evidence="14">The sequence shown here is derived from an EMBL/GenBank/DDBJ whole genome shotgun (WGS) entry which is preliminary data.</text>
</comment>
<dbReference type="GO" id="GO:0005789">
    <property type="term" value="C:endoplasmic reticulum membrane"/>
    <property type="evidence" value="ECO:0007669"/>
    <property type="project" value="TreeGrafter"/>
</dbReference>
<evidence type="ECO:0000256" key="4">
    <source>
        <dbReference type="ARBA" id="ARBA00013122"/>
    </source>
</evidence>
<evidence type="ECO:0000256" key="10">
    <source>
        <dbReference type="ARBA" id="ARBA00023136"/>
    </source>
</evidence>
<keyword evidence="8 13" id="KW-1133">Transmembrane helix</keyword>
<evidence type="ECO:0000256" key="1">
    <source>
        <dbReference type="ARBA" id="ARBA00004141"/>
    </source>
</evidence>